<dbReference type="InParanoid" id="G7EA65"/>
<sequence length="128" mass="14162">MYVRAAQIGSPCPRRRSSSYRRPQAGAAIPRHEPRPMTTASWHLASSRLRQTGPFFDDDGGLVPPRMAGLAGAVCLVALLLYSRAENFARGEVELELETSAVTTDRGVLPYMLHMPRLTRRMSALMHA</sequence>
<proteinExistence type="predicted"/>
<dbReference type="EMBL" id="BABT02000229">
    <property type="protein sequence ID" value="GAA99725.1"/>
    <property type="molecule type" value="Genomic_DNA"/>
</dbReference>
<protein>
    <submittedName>
        <fullName evidence="2">Uncharacterized protein</fullName>
    </submittedName>
</protein>
<reference evidence="2 3" key="1">
    <citation type="journal article" date="2011" name="J. Gen. Appl. Microbiol.">
        <title>Draft genome sequencing of the enigmatic basidiomycete Mixia osmundae.</title>
        <authorList>
            <person name="Nishida H."/>
            <person name="Nagatsuka Y."/>
            <person name="Sugiyama J."/>
        </authorList>
    </citation>
    <scope>NUCLEOTIDE SEQUENCE [LARGE SCALE GENOMIC DNA]</scope>
    <source>
        <strain evidence="3">CBS 9802 / IAM 14324 / JCM 22182 / KY 12970</strain>
    </source>
</reference>
<feature type="region of interest" description="Disordered" evidence="1">
    <location>
        <begin position="1"/>
        <end position="39"/>
    </location>
</feature>
<reference evidence="2 3" key="2">
    <citation type="journal article" date="2012" name="Open Biol.">
        <title>Characteristics of nucleosomes and linker DNA regions on the genome of the basidiomycete Mixia osmundae revealed by mono- and dinucleosome mapping.</title>
        <authorList>
            <person name="Nishida H."/>
            <person name="Kondo S."/>
            <person name="Matsumoto T."/>
            <person name="Suzuki Y."/>
            <person name="Yoshikawa H."/>
            <person name="Taylor T.D."/>
            <person name="Sugiyama J."/>
        </authorList>
    </citation>
    <scope>NUCLEOTIDE SEQUENCE [LARGE SCALE GENOMIC DNA]</scope>
    <source>
        <strain evidence="3">CBS 9802 / IAM 14324 / JCM 22182 / KY 12970</strain>
    </source>
</reference>
<evidence type="ECO:0000313" key="3">
    <source>
        <dbReference type="Proteomes" id="UP000009131"/>
    </source>
</evidence>
<dbReference type="AlphaFoldDB" id="G7EA65"/>
<keyword evidence="3" id="KW-1185">Reference proteome</keyword>
<evidence type="ECO:0000256" key="1">
    <source>
        <dbReference type="SAM" id="MobiDB-lite"/>
    </source>
</evidence>
<accession>G7EA65</accession>
<comment type="caution">
    <text evidence="2">The sequence shown here is derived from an EMBL/GenBank/DDBJ whole genome shotgun (WGS) entry which is preliminary data.</text>
</comment>
<name>G7EA65_MIXOS</name>
<organism evidence="2 3">
    <name type="scientific">Mixia osmundae (strain CBS 9802 / IAM 14324 / JCM 22182 / KY 12970)</name>
    <dbReference type="NCBI Taxonomy" id="764103"/>
    <lineage>
        <taxon>Eukaryota</taxon>
        <taxon>Fungi</taxon>
        <taxon>Dikarya</taxon>
        <taxon>Basidiomycota</taxon>
        <taxon>Pucciniomycotina</taxon>
        <taxon>Mixiomycetes</taxon>
        <taxon>Mixiales</taxon>
        <taxon>Mixiaceae</taxon>
        <taxon>Mixia</taxon>
    </lineage>
</organism>
<evidence type="ECO:0000313" key="2">
    <source>
        <dbReference type="EMBL" id="GAA99725.1"/>
    </source>
</evidence>
<dbReference type="HOGENOM" id="CLU_1997963_0_0_1"/>
<gene>
    <name evidence="2" type="primary">Mo06428</name>
    <name evidence="2" type="ORF">E5Q_06428</name>
</gene>
<dbReference type="Proteomes" id="UP000009131">
    <property type="component" value="Unassembled WGS sequence"/>
</dbReference>